<dbReference type="EMBL" id="BANX01000003">
    <property type="protein sequence ID" value="GAC66559.1"/>
    <property type="molecule type" value="Genomic_DNA"/>
</dbReference>
<gene>
    <name evidence="3" type="ORF">GS4_03_00060</name>
</gene>
<evidence type="ECO:0000256" key="1">
    <source>
        <dbReference type="SAM" id="MobiDB-lite"/>
    </source>
</evidence>
<evidence type="ECO:0000313" key="4">
    <source>
        <dbReference type="Proteomes" id="UP000011666"/>
    </source>
</evidence>
<evidence type="ECO:0000313" key="3">
    <source>
        <dbReference type="EMBL" id="GAC66559.1"/>
    </source>
</evidence>
<reference evidence="3 4" key="1">
    <citation type="submission" date="2013-01" db="EMBL/GenBank/DDBJ databases">
        <title>Whole genome shotgun sequence of Gordonia soli NBRC 108243.</title>
        <authorList>
            <person name="Isaki-Nakamura S."/>
            <person name="Hosoyama A."/>
            <person name="Tsuchikane K."/>
            <person name="Ando Y."/>
            <person name="Baba S."/>
            <person name="Ohji S."/>
            <person name="Hamada M."/>
            <person name="Tamura T."/>
            <person name="Yamazoe A."/>
            <person name="Yamazaki S."/>
            <person name="Fujita N."/>
        </authorList>
    </citation>
    <scope>NUCLEOTIDE SEQUENCE [LARGE SCALE GENOMIC DNA]</scope>
    <source>
        <strain evidence="3 4">NBRC 108243</strain>
    </source>
</reference>
<keyword evidence="2" id="KW-0812">Transmembrane</keyword>
<sequence>MSIAPAESDMTGRVLGMWTAVAFSLILAVLVVVLVFQWQRGRSPRPLGGGRAGSFVQGTFTVTGVSDRPDHGDKKGERFCTISGTINGPQTQPAEVYGTLVVGENDPWPQIGADLAVVYKPGKASTSWQFGELPPPPPIGAEDTGPRPPA</sequence>
<name>M0QDP1_9ACTN</name>
<proteinExistence type="predicted"/>
<keyword evidence="2" id="KW-1133">Transmembrane helix</keyword>
<dbReference type="STRING" id="1223545.GS4_03_00060"/>
<accession>M0QDP1</accession>
<feature type="region of interest" description="Disordered" evidence="1">
    <location>
        <begin position="126"/>
        <end position="150"/>
    </location>
</feature>
<organism evidence="3 4">
    <name type="scientific">Gordonia soli NBRC 108243</name>
    <dbReference type="NCBI Taxonomy" id="1223545"/>
    <lineage>
        <taxon>Bacteria</taxon>
        <taxon>Bacillati</taxon>
        <taxon>Actinomycetota</taxon>
        <taxon>Actinomycetes</taxon>
        <taxon>Mycobacteriales</taxon>
        <taxon>Gordoniaceae</taxon>
        <taxon>Gordonia</taxon>
    </lineage>
</organism>
<keyword evidence="2" id="KW-0472">Membrane</keyword>
<comment type="caution">
    <text evidence="3">The sequence shown here is derived from an EMBL/GenBank/DDBJ whole genome shotgun (WGS) entry which is preliminary data.</text>
</comment>
<dbReference type="AlphaFoldDB" id="M0QDP1"/>
<dbReference type="Proteomes" id="UP000011666">
    <property type="component" value="Unassembled WGS sequence"/>
</dbReference>
<protein>
    <submittedName>
        <fullName evidence="3">Uncharacterized protein</fullName>
    </submittedName>
</protein>
<evidence type="ECO:0000256" key="2">
    <source>
        <dbReference type="SAM" id="Phobius"/>
    </source>
</evidence>
<keyword evidence="4" id="KW-1185">Reference proteome</keyword>
<dbReference type="eggNOG" id="ENOG5033WYT">
    <property type="taxonomic scope" value="Bacteria"/>
</dbReference>
<feature type="transmembrane region" description="Helical" evidence="2">
    <location>
        <begin position="15"/>
        <end position="36"/>
    </location>
</feature>